<sequence length="625" mass="63366">MEVADAQQAPGSLGRRVQQTVRQGLDSDEARAALAAVAAAGAAGAAAAAAAAERGWDVRAAMAGRRRQADADFGRALGLVDAAFGDVEAGVARLGGECAALRARVDAALRATAGAAAAAALLGDERREAAARARVADGVLARFALGDGDAARLAAAGAPDDAFFAALDRAAQARAECRAAGAGAELQRALAAHEEAAYGALLRWVQAEARALARPGAPEFSAQLKRALGRLRPHAALFDAAAAEIARVRCGALGRAFAAALAHGGGGARRPIEAHAADPQRYVGDMLAWAHQACASERELLDTLFSDDEAGADVSAAAAAKPRLLAAALEGIARPLELRVQQTLDALAAPRDVHRIDALLDLYCALFAAACPPDAPFLAAVARLAAAARARLAARLAALADAAAADLDAGPASPALDAPPALHALLDAVRDVLRLHQDAPPATAADPPGPARPPLVDCVAAALDIVCAAAPAAVARCPLRPYEQSMLLLNVLAAMQAAAAPFADDLPRWLARCAADERRLADALAAQLLAILKDRSHLPFAAADPAAAPDLPARCARFSAALAADLDPARLAARLHSHALARSVAAQVSHAFVADYAALHARLAAAAAAATASLLPPETLASLLP</sequence>
<dbReference type="AlphaFoldDB" id="A0A9W8HIZ2"/>
<feature type="domain" description="Conserved Oligomeric Golgi complex subunit 6 C-terminal" evidence="1">
    <location>
        <begin position="182"/>
        <end position="608"/>
    </location>
</feature>
<dbReference type="InterPro" id="IPR010490">
    <property type="entry name" value="COG6"/>
</dbReference>
<accession>A0A9W8HIZ2</accession>
<dbReference type="SMART" id="SM01087">
    <property type="entry name" value="COG6"/>
    <property type="match status" value="1"/>
</dbReference>
<dbReference type="Pfam" id="PF20653">
    <property type="entry name" value="COG6_C"/>
    <property type="match status" value="1"/>
</dbReference>
<dbReference type="PANTHER" id="PTHR21506">
    <property type="entry name" value="COMPONENT OF OLIGOMERIC GOLGI COMPLEX 6"/>
    <property type="match status" value="1"/>
</dbReference>
<comment type="caution">
    <text evidence="2">The sequence shown here is derived from an EMBL/GenBank/DDBJ whole genome shotgun (WGS) entry which is preliminary data.</text>
</comment>
<organism evidence="2 3">
    <name type="scientific">Coemansia javaensis</name>
    <dbReference type="NCBI Taxonomy" id="2761396"/>
    <lineage>
        <taxon>Eukaryota</taxon>
        <taxon>Fungi</taxon>
        <taxon>Fungi incertae sedis</taxon>
        <taxon>Zoopagomycota</taxon>
        <taxon>Kickxellomycotina</taxon>
        <taxon>Kickxellomycetes</taxon>
        <taxon>Kickxellales</taxon>
        <taxon>Kickxellaceae</taxon>
        <taxon>Coemansia</taxon>
    </lineage>
</organism>
<protein>
    <recommendedName>
        <fullName evidence="1">Conserved Oligomeric Golgi complex subunit 6 C-terminal domain-containing protein</fullName>
    </recommendedName>
</protein>
<dbReference type="Proteomes" id="UP001140217">
    <property type="component" value="Unassembled WGS sequence"/>
</dbReference>
<dbReference type="GO" id="GO:0006891">
    <property type="term" value="P:intra-Golgi vesicle-mediated transport"/>
    <property type="evidence" value="ECO:0007669"/>
    <property type="project" value="InterPro"/>
</dbReference>
<dbReference type="EMBL" id="JANBUL010000028">
    <property type="protein sequence ID" value="KAJ2784374.1"/>
    <property type="molecule type" value="Genomic_DNA"/>
</dbReference>
<evidence type="ECO:0000313" key="2">
    <source>
        <dbReference type="EMBL" id="KAJ2784374.1"/>
    </source>
</evidence>
<proteinExistence type="predicted"/>
<dbReference type="PANTHER" id="PTHR21506:SF0">
    <property type="entry name" value="CONSERVED OLIGOMERIC GOLGI COMPLEX SUBUNIT 6"/>
    <property type="match status" value="1"/>
</dbReference>
<evidence type="ECO:0000259" key="1">
    <source>
        <dbReference type="Pfam" id="PF20653"/>
    </source>
</evidence>
<name>A0A9W8HIZ2_9FUNG</name>
<dbReference type="GO" id="GO:0017119">
    <property type="term" value="C:Golgi transport complex"/>
    <property type="evidence" value="ECO:0007669"/>
    <property type="project" value="InterPro"/>
</dbReference>
<dbReference type="OrthoDB" id="272987at2759"/>
<keyword evidence="3" id="KW-1185">Reference proteome</keyword>
<dbReference type="InterPro" id="IPR048369">
    <property type="entry name" value="COG6_C"/>
</dbReference>
<evidence type="ECO:0000313" key="3">
    <source>
        <dbReference type="Proteomes" id="UP001140217"/>
    </source>
</evidence>
<gene>
    <name evidence="2" type="ORF">H4R18_001178</name>
</gene>
<reference evidence="2" key="1">
    <citation type="submission" date="2022-07" db="EMBL/GenBank/DDBJ databases">
        <title>Phylogenomic reconstructions and comparative analyses of Kickxellomycotina fungi.</title>
        <authorList>
            <person name="Reynolds N.K."/>
            <person name="Stajich J.E."/>
            <person name="Barry K."/>
            <person name="Grigoriev I.V."/>
            <person name="Crous P."/>
            <person name="Smith M.E."/>
        </authorList>
    </citation>
    <scope>NUCLEOTIDE SEQUENCE</scope>
    <source>
        <strain evidence="2">NBRC 105414</strain>
    </source>
</reference>